<dbReference type="AlphaFoldDB" id="A0A1S2LZT9"/>
<sequence length="177" mass="20821">MEFFVELPINKHSYKSIEIRDIKNVGIGYIRREFKNPLEKIKNYISFLETINLVGEVDGRYIEIREQSFKSNLFKLKWDVYLSDKNTDGNQIRFLLEDKTKISTNPCFLLNKNNKGYIIKKDILSRTCMIYCNDNDITCAEIRIEKLLPPSLKISVHNNDLTIVEILGVFYILNLVY</sequence>
<evidence type="ECO:0000313" key="2">
    <source>
        <dbReference type="EMBL" id="OIJ17961.1"/>
    </source>
</evidence>
<keyword evidence="3" id="KW-1185">Reference proteome</keyword>
<protein>
    <recommendedName>
        <fullName evidence="1">Tubby C-terminal domain-containing protein</fullName>
    </recommendedName>
</protein>
<reference evidence="2 3" key="1">
    <citation type="submission" date="2016-10" db="EMBL/GenBank/DDBJ databases">
        <title>Draft genome sequences of four alkaliphilic bacteria belonging to the Anaerobacillus genus.</title>
        <authorList>
            <person name="Bassil N.M."/>
            <person name="Lloyd J.R."/>
        </authorList>
    </citation>
    <scope>NUCLEOTIDE SEQUENCE [LARGE SCALE GENOMIC DNA]</scope>
    <source>
        <strain evidence="2 3">DSM 22531</strain>
    </source>
</reference>
<name>A0A1S2LZT9_9BACI</name>
<organism evidence="2 3">
    <name type="scientific">Anaerobacillus alkalidiazotrophicus</name>
    <dbReference type="NCBI Taxonomy" id="472963"/>
    <lineage>
        <taxon>Bacteria</taxon>
        <taxon>Bacillati</taxon>
        <taxon>Bacillota</taxon>
        <taxon>Bacilli</taxon>
        <taxon>Bacillales</taxon>
        <taxon>Bacillaceae</taxon>
        <taxon>Anaerobacillus</taxon>
    </lineage>
</organism>
<evidence type="ECO:0000259" key="1">
    <source>
        <dbReference type="Pfam" id="PF23728"/>
    </source>
</evidence>
<feature type="domain" description="Tubby C-terminal" evidence="1">
    <location>
        <begin position="3"/>
        <end position="177"/>
    </location>
</feature>
<dbReference type="Proteomes" id="UP000180057">
    <property type="component" value="Unassembled WGS sequence"/>
</dbReference>
<gene>
    <name evidence="2" type="ORF">BKP45_20620</name>
</gene>
<dbReference type="InterPro" id="IPR056944">
    <property type="entry name" value="Tubby_C-like"/>
</dbReference>
<dbReference type="RefSeq" id="WP_071391022.1">
    <property type="nucleotide sequence ID" value="NZ_MLQS01000031.1"/>
</dbReference>
<evidence type="ECO:0000313" key="3">
    <source>
        <dbReference type="Proteomes" id="UP000180057"/>
    </source>
</evidence>
<accession>A0A1S2LZT9</accession>
<comment type="caution">
    <text evidence="2">The sequence shown here is derived from an EMBL/GenBank/DDBJ whole genome shotgun (WGS) entry which is preliminary data.</text>
</comment>
<dbReference type="Pfam" id="PF23728">
    <property type="entry name" value="Tubby_C_like"/>
    <property type="match status" value="1"/>
</dbReference>
<proteinExistence type="predicted"/>
<dbReference type="EMBL" id="MLQS01000031">
    <property type="protein sequence ID" value="OIJ17961.1"/>
    <property type="molecule type" value="Genomic_DNA"/>
</dbReference>